<dbReference type="GO" id="GO:0032981">
    <property type="term" value="P:mitochondrial respiratory chain complex I assembly"/>
    <property type="evidence" value="ECO:0007669"/>
    <property type="project" value="TreeGrafter"/>
</dbReference>
<evidence type="ECO:0000256" key="8">
    <source>
        <dbReference type="ARBA" id="ARBA00048612"/>
    </source>
</evidence>
<evidence type="ECO:0000256" key="4">
    <source>
        <dbReference type="ARBA" id="ARBA00022603"/>
    </source>
</evidence>
<dbReference type="Gene3D" id="3.40.50.12710">
    <property type="match status" value="1"/>
</dbReference>
<evidence type="ECO:0000256" key="2">
    <source>
        <dbReference type="ARBA" id="ARBA00005891"/>
    </source>
</evidence>
<keyword evidence="6" id="KW-0496">Mitochondrion</keyword>
<dbReference type="InterPro" id="IPR038375">
    <property type="entry name" value="NDUFAF7_sf"/>
</dbReference>
<dbReference type="GO" id="GO:0016020">
    <property type="term" value="C:membrane"/>
    <property type="evidence" value="ECO:0007669"/>
    <property type="project" value="UniProtKB-SubCell"/>
</dbReference>
<dbReference type="VEuPathDB" id="VectorBase:ACHR004994"/>
<evidence type="ECO:0000256" key="7">
    <source>
        <dbReference type="ARBA" id="ARBA00030400"/>
    </source>
</evidence>
<comment type="similarity">
    <text evidence="2">Belongs to the NDUFAF7 family.</text>
</comment>
<comment type="subcellular location">
    <subcellularLocation>
        <location evidence="1">Mitochondrion</location>
    </subcellularLocation>
</comment>
<evidence type="ECO:0000313" key="9">
    <source>
        <dbReference type="EnsemblMetazoa" id="ACHR004994-PA"/>
    </source>
</evidence>
<reference evidence="10" key="1">
    <citation type="submission" date="2013-03" db="EMBL/GenBank/DDBJ databases">
        <title>The Genome Sequence of Anopheles christyi ACHKN1017.</title>
        <authorList>
            <consortium name="The Broad Institute Genomics Platform"/>
            <person name="Neafsey D.E."/>
            <person name="Besansky N."/>
            <person name="Walker B."/>
            <person name="Young S.K."/>
            <person name="Zeng Q."/>
            <person name="Gargeya S."/>
            <person name="Fitzgerald M."/>
            <person name="Haas B."/>
            <person name="Abouelleil A."/>
            <person name="Allen A.W."/>
            <person name="Alvarado L."/>
            <person name="Arachchi H.M."/>
            <person name="Berlin A.M."/>
            <person name="Chapman S.B."/>
            <person name="Gainer-Dewar J."/>
            <person name="Goldberg J."/>
            <person name="Griggs A."/>
            <person name="Gujja S."/>
            <person name="Hansen M."/>
            <person name="Howarth C."/>
            <person name="Imamovic A."/>
            <person name="Ireland A."/>
            <person name="Larimer J."/>
            <person name="McCowan C."/>
            <person name="Murphy C."/>
            <person name="Pearson M."/>
            <person name="Poon T.W."/>
            <person name="Priest M."/>
            <person name="Roberts A."/>
            <person name="Saif S."/>
            <person name="Shea T."/>
            <person name="Sisk P."/>
            <person name="Sykes S."/>
            <person name="Wortman J."/>
            <person name="Nusbaum C."/>
            <person name="Birren B."/>
        </authorList>
    </citation>
    <scope>NUCLEOTIDE SEQUENCE [LARGE SCALE GENOMIC DNA]</scope>
    <source>
        <strain evidence="10">ACHKN1017</strain>
    </source>
</reference>
<evidence type="ECO:0000256" key="3">
    <source>
        <dbReference type="ARBA" id="ARBA00011935"/>
    </source>
</evidence>
<organism evidence="9 10">
    <name type="scientific">Anopheles christyi</name>
    <dbReference type="NCBI Taxonomy" id="43041"/>
    <lineage>
        <taxon>Eukaryota</taxon>
        <taxon>Metazoa</taxon>
        <taxon>Ecdysozoa</taxon>
        <taxon>Arthropoda</taxon>
        <taxon>Hexapoda</taxon>
        <taxon>Insecta</taxon>
        <taxon>Pterygota</taxon>
        <taxon>Neoptera</taxon>
        <taxon>Endopterygota</taxon>
        <taxon>Diptera</taxon>
        <taxon>Nematocera</taxon>
        <taxon>Culicoidea</taxon>
        <taxon>Culicidae</taxon>
        <taxon>Anophelinae</taxon>
        <taxon>Anopheles</taxon>
    </lineage>
</organism>
<evidence type="ECO:0000256" key="6">
    <source>
        <dbReference type="ARBA" id="ARBA00023128"/>
    </source>
</evidence>
<dbReference type="GO" id="GO:0035243">
    <property type="term" value="F:protein-arginine omega-N symmetric methyltransferase activity"/>
    <property type="evidence" value="ECO:0007669"/>
    <property type="project" value="UniProtKB-EC"/>
</dbReference>
<name>A0A182K2L0_9DIPT</name>
<dbReference type="GO" id="GO:0005739">
    <property type="term" value="C:mitochondrion"/>
    <property type="evidence" value="ECO:0007669"/>
    <property type="project" value="UniProtKB-SubCell"/>
</dbReference>
<accession>A0A182K2L0</accession>
<dbReference type="GO" id="GO:0032259">
    <property type="term" value="P:methylation"/>
    <property type="evidence" value="ECO:0007669"/>
    <property type="project" value="UniProtKB-KW"/>
</dbReference>
<dbReference type="PANTHER" id="PTHR12049">
    <property type="entry name" value="PROTEIN ARGININE METHYLTRANSFERASE NDUFAF7, MITOCHONDRIAL"/>
    <property type="match status" value="1"/>
</dbReference>
<evidence type="ECO:0000256" key="5">
    <source>
        <dbReference type="ARBA" id="ARBA00022679"/>
    </source>
</evidence>
<keyword evidence="4" id="KW-0489">Methyltransferase</keyword>
<dbReference type="AlphaFoldDB" id="A0A182K2L0"/>
<proteinExistence type="inferred from homology"/>
<dbReference type="GO" id="GO:0005272">
    <property type="term" value="F:sodium channel activity"/>
    <property type="evidence" value="ECO:0007669"/>
    <property type="project" value="UniProtKB-KW"/>
</dbReference>
<dbReference type="SUPFAM" id="SSF53335">
    <property type="entry name" value="S-adenosyl-L-methionine-dependent methyltransferases"/>
    <property type="match status" value="1"/>
</dbReference>
<comment type="catalytic activity">
    <reaction evidence="8">
        <text>L-arginyl-[protein] + 2 S-adenosyl-L-methionine = N(omega),N(omega)'-dimethyl-L-arginyl-[protein] + 2 S-adenosyl-L-homocysteine + 2 H(+)</text>
        <dbReference type="Rhea" id="RHEA:48108"/>
        <dbReference type="Rhea" id="RHEA-COMP:10532"/>
        <dbReference type="Rhea" id="RHEA-COMP:11992"/>
        <dbReference type="ChEBI" id="CHEBI:15378"/>
        <dbReference type="ChEBI" id="CHEBI:29965"/>
        <dbReference type="ChEBI" id="CHEBI:57856"/>
        <dbReference type="ChEBI" id="CHEBI:59789"/>
        <dbReference type="ChEBI" id="CHEBI:88221"/>
        <dbReference type="EC" id="2.1.1.320"/>
    </reaction>
</comment>
<dbReference type="InterPro" id="IPR003788">
    <property type="entry name" value="NDUFAF7"/>
</dbReference>
<dbReference type="EnsemblMetazoa" id="ACHR004994-RA">
    <property type="protein sequence ID" value="ACHR004994-PA"/>
    <property type="gene ID" value="ACHR004994"/>
</dbReference>
<sequence>MSPTVKTHKIEGALKNKLLIKYRLRKAADHSTINGMKYLGTRCNSYGSNLDDDMTAICDGLNSTCNLNLNVMKNKITETVNKPEVKDEPIEKRKCKFPEEKLSPTLAYSFSQCFLYNRINLELKFCNCTIPTSPKESVNRRAITELKNLRHDPPKEPAGTSERTLAQALHGRIRATGPITVATYMREVLLNPFAGYYSTKDNVFGTTGDFITAPEIGQIFGELVAVWCINELQKFNYDGHLQLIELGPGKGTLMHDVLRVFERFGLSKDRISVHLVEMSSNLQRIQAEKLCNGMAHRTPADQVEPFVQEGTTGSGINLRWYTDIVEVPKGFSIILANEFFDALPVHVFCREANEGSATWKEMLVDINPDRKEPSFRFIQSTKGTPYSVVFGKRFEGREQLLKDRKRIEVSFESEQIAQNIASRVEEHGGFGLIIDYGHEGDKTDTLRSFKSHKLHDPLDDPGSADLTVDVDFGFLKHFLEQDEKAFTLGPINQGAFLEAMEGSARLKSLQSSTENEAYRKMLSNGYDELTNPSKMGERFKLLSIFPSSLKEFLMSSNKVLIDLRLELEINCACRFAQLLQHDLFGAFLRNVSSFEDPFLMYADSSSKLTEVGDDKL</sequence>
<dbReference type="PANTHER" id="PTHR12049:SF7">
    <property type="entry name" value="PROTEIN ARGININE METHYLTRANSFERASE NDUFAF7, MITOCHONDRIAL"/>
    <property type="match status" value="1"/>
</dbReference>
<evidence type="ECO:0000256" key="1">
    <source>
        <dbReference type="ARBA" id="ARBA00004173"/>
    </source>
</evidence>
<evidence type="ECO:0000313" key="10">
    <source>
        <dbReference type="Proteomes" id="UP000075881"/>
    </source>
</evidence>
<dbReference type="Pfam" id="PF02636">
    <property type="entry name" value="Methyltransf_28"/>
    <property type="match status" value="1"/>
</dbReference>
<keyword evidence="5" id="KW-0808">Transferase</keyword>
<keyword evidence="10" id="KW-1185">Reference proteome</keyword>
<dbReference type="Proteomes" id="UP000075881">
    <property type="component" value="Unassembled WGS sequence"/>
</dbReference>
<dbReference type="InterPro" id="IPR029063">
    <property type="entry name" value="SAM-dependent_MTases_sf"/>
</dbReference>
<dbReference type="EC" id="2.1.1.320" evidence="3"/>
<protein>
    <recommendedName>
        <fullName evidence="3">type II protein arginine methyltransferase</fullName>
        <ecNumber evidence="3">2.1.1.320</ecNumber>
    </recommendedName>
    <alternativeName>
        <fullName evidence="7">Protein midA homolog</fullName>
    </alternativeName>
</protein>
<reference evidence="9" key="2">
    <citation type="submission" date="2020-05" db="UniProtKB">
        <authorList>
            <consortium name="EnsemblMetazoa"/>
        </authorList>
    </citation>
    <scope>IDENTIFICATION</scope>
    <source>
        <strain evidence="9">ACHKN1017</strain>
    </source>
</reference>
<dbReference type="STRING" id="43041.A0A182K2L0"/>